<dbReference type="GeneID" id="17280454"/>
<dbReference type="AlphaFoldDB" id="A0A0D3KHE8"/>
<dbReference type="HOGENOM" id="CLU_1095971_0_0_1"/>
<evidence type="ECO:0000313" key="1">
    <source>
        <dbReference type="EnsemblProtists" id="EOD35183"/>
    </source>
</evidence>
<proteinExistence type="predicted"/>
<dbReference type="EnsemblProtists" id="EOD35183">
    <property type="protein sequence ID" value="EOD35183"/>
    <property type="gene ID" value="EMIHUDRAFT_455373"/>
</dbReference>
<reference evidence="2" key="1">
    <citation type="journal article" date="2013" name="Nature">
        <title>Pan genome of the phytoplankton Emiliania underpins its global distribution.</title>
        <authorList>
            <person name="Read B.A."/>
            <person name="Kegel J."/>
            <person name="Klute M.J."/>
            <person name="Kuo A."/>
            <person name="Lefebvre S.C."/>
            <person name="Maumus F."/>
            <person name="Mayer C."/>
            <person name="Miller J."/>
            <person name="Monier A."/>
            <person name="Salamov A."/>
            <person name="Young J."/>
            <person name="Aguilar M."/>
            <person name="Claverie J.M."/>
            <person name="Frickenhaus S."/>
            <person name="Gonzalez K."/>
            <person name="Herman E.K."/>
            <person name="Lin Y.C."/>
            <person name="Napier J."/>
            <person name="Ogata H."/>
            <person name="Sarno A.F."/>
            <person name="Shmutz J."/>
            <person name="Schroeder D."/>
            <person name="de Vargas C."/>
            <person name="Verret F."/>
            <person name="von Dassow P."/>
            <person name="Valentin K."/>
            <person name="Van de Peer Y."/>
            <person name="Wheeler G."/>
            <person name="Dacks J.B."/>
            <person name="Delwiche C.F."/>
            <person name="Dyhrman S.T."/>
            <person name="Glockner G."/>
            <person name="John U."/>
            <person name="Richards T."/>
            <person name="Worden A.Z."/>
            <person name="Zhang X."/>
            <person name="Grigoriev I.V."/>
            <person name="Allen A.E."/>
            <person name="Bidle K."/>
            <person name="Borodovsky M."/>
            <person name="Bowler C."/>
            <person name="Brownlee C."/>
            <person name="Cock J.M."/>
            <person name="Elias M."/>
            <person name="Gladyshev V.N."/>
            <person name="Groth M."/>
            <person name="Guda C."/>
            <person name="Hadaegh A."/>
            <person name="Iglesias-Rodriguez M.D."/>
            <person name="Jenkins J."/>
            <person name="Jones B.M."/>
            <person name="Lawson T."/>
            <person name="Leese F."/>
            <person name="Lindquist E."/>
            <person name="Lobanov A."/>
            <person name="Lomsadze A."/>
            <person name="Malik S.B."/>
            <person name="Marsh M.E."/>
            <person name="Mackinder L."/>
            <person name="Mock T."/>
            <person name="Mueller-Roeber B."/>
            <person name="Pagarete A."/>
            <person name="Parker M."/>
            <person name="Probert I."/>
            <person name="Quesneville H."/>
            <person name="Raines C."/>
            <person name="Rensing S.A."/>
            <person name="Riano-Pachon D.M."/>
            <person name="Richier S."/>
            <person name="Rokitta S."/>
            <person name="Shiraiwa Y."/>
            <person name="Soanes D.M."/>
            <person name="van der Giezen M."/>
            <person name="Wahlund T.M."/>
            <person name="Williams B."/>
            <person name="Wilson W."/>
            <person name="Wolfe G."/>
            <person name="Wurch L.L."/>
        </authorList>
    </citation>
    <scope>NUCLEOTIDE SEQUENCE</scope>
</reference>
<dbReference type="Proteomes" id="UP000013827">
    <property type="component" value="Unassembled WGS sequence"/>
</dbReference>
<sequence length="254" mass="27036">MAEAPLPPGLEGAQDWARDYAAANPSEAFELVFGRPSPETLPALVIPQLLSPEEVKQCFSAGSEVGSSIEPFATSSWLCAALRATPHDIGYSGEHVALYLHKGGYLQTKQPALCDKLLHSMRRQPGNWGDPALALQVRCIELHTYAVGGGACATEQRLLEPGHRDNGSKLSMSVLLSDAATTGLEGGQIVTLPIEKHLAAFCDPSEALRSLHHTALASAGKNPAHNVATVTSGMRQSLVIELWVGPTNTKDRES</sequence>
<organism evidence="1 2">
    <name type="scientific">Emiliania huxleyi (strain CCMP1516)</name>
    <dbReference type="NCBI Taxonomy" id="280463"/>
    <lineage>
        <taxon>Eukaryota</taxon>
        <taxon>Haptista</taxon>
        <taxon>Haptophyta</taxon>
        <taxon>Prymnesiophyceae</taxon>
        <taxon>Isochrysidales</taxon>
        <taxon>Noelaerhabdaceae</taxon>
        <taxon>Emiliania</taxon>
    </lineage>
</organism>
<protein>
    <recommendedName>
        <fullName evidence="3">Fe2OG dioxygenase domain-containing protein</fullName>
    </recommendedName>
</protein>
<evidence type="ECO:0000313" key="2">
    <source>
        <dbReference type="Proteomes" id="UP000013827"/>
    </source>
</evidence>
<accession>A0A0D3KHE8</accession>
<keyword evidence="2" id="KW-1185">Reference proteome</keyword>
<dbReference type="RefSeq" id="XP_005787612.1">
    <property type="nucleotide sequence ID" value="XM_005787555.1"/>
</dbReference>
<name>A0A0D3KHE8_EMIH1</name>
<dbReference type="PaxDb" id="2903-EOD35183"/>
<evidence type="ECO:0008006" key="3">
    <source>
        <dbReference type="Google" id="ProtNLM"/>
    </source>
</evidence>
<dbReference type="KEGG" id="ehx:EMIHUDRAFT_455373"/>
<reference evidence="1" key="2">
    <citation type="submission" date="2024-10" db="UniProtKB">
        <authorList>
            <consortium name="EnsemblProtists"/>
        </authorList>
    </citation>
    <scope>IDENTIFICATION</scope>
</reference>